<evidence type="ECO:0000313" key="9">
    <source>
        <dbReference type="EMBL" id="GIH19545.1"/>
    </source>
</evidence>
<feature type="transmembrane region" description="Helical" evidence="7">
    <location>
        <begin position="100"/>
        <end position="121"/>
    </location>
</feature>
<dbReference type="AlphaFoldDB" id="A0A8J3QY43"/>
<feature type="transmembrane region" description="Helical" evidence="7">
    <location>
        <begin position="367"/>
        <end position="386"/>
    </location>
</feature>
<evidence type="ECO:0000259" key="8">
    <source>
        <dbReference type="PROSITE" id="PS50850"/>
    </source>
</evidence>
<proteinExistence type="inferred from homology"/>
<keyword evidence="6 7" id="KW-0472">Membrane</keyword>
<dbReference type="SUPFAM" id="SSF103473">
    <property type="entry name" value="MFS general substrate transporter"/>
    <property type="match status" value="1"/>
</dbReference>
<comment type="caution">
    <text evidence="9">The sequence shown here is derived from an EMBL/GenBank/DDBJ whole genome shotgun (WGS) entry which is preliminary data.</text>
</comment>
<dbReference type="Gene3D" id="1.20.1250.20">
    <property type="entry name" value="MFS general substrate transporter like domains"/>
    <property type="match status" value="1"/>
</dbReference>
<reference evidence="9" key="1">
    <citation type="submission" date="2021-01" db="EMBL/GenBank/DDBJ databases">
        <title>Whole genome shotgun sequence of Rugosimonospora africana NBRC 104875.</title>
        <authorList>
            <person name="Komaki H."/>
            <person name="Tamura T."/>
        </authorList>
    </citation>
    <scope>NUCLEOTIDE SEQUENCE</scope>
    <source>
        <strain evidence="9">NBRC 104875</strain>
    </source>
</reference>
<dbReference type="InterPro" id="IPR001958">
    <property type="entry name" value="Tet-R_TetA/multi-R_MdtG-like"/>
</dbReference>
<dbReference type="PROSITE" id="PS50850">
    <property type="entry name" value="MFS"/>
    <property type="match status" value="1"/>
</dbReference>
<feature type="transmembrane region" description="Helical" evidence="7">
    <location>
        <begin position="250"/>
        <end position="269"/>
    </location>
</feature>
<keyword evidence="10" id="KW-1185">Reference proteome</keyword>
<dbReference type="PANTHER" id="PTHR23504">
    <property type="entry name" value="MAJOR FACILITATOR SUPERFAMILY DOMAIN-CONTAINING PROTEIN 10"/>
    <property type="match status" value="1"/>
</dbReference>
<dbReference type="EMBL" id="BONZ01000082">
    <property type="protein sequence ID" value="GIH19545.1"/>
    <property type="molecule type" value="Genomic_DNA"/>
</dbReference>
<evidence type="ECO:0000256" key="7">
    <source>
        <dbReference type="SAM" id="Phobius"/>
    </source>
</evidence>
<organism evidence="9 10">
    <name type="scientific">Rugosimonospora africana</name>
    <dbReference type="NCBI Taxonomy" id="556532"/>
    <lineage>
        <taxon>Bacteria</taxon>
        <taxon>Bacillati</taxon>
        <taxon>Actinomycetota</taxon>
        <taxon>Actinomycetes</taxon>
        <taxon>Micromonosporales</taxon>
        <taxon>Micromonosporaceae</taxon>
        <taxon>Rugosimonospora</taxon>
    </lineage>
</organism>
<evidence type="ECO:0000256" key="1">
    <source>
        <dbReference type="ARBA" id="ARBA00004651"/>
    </source>
</evidence>
<dbReference type="GO" id="GO:0005886">
    <property type="term" value="C:plasma membrane"/>
    <property type="evidence" value="ECO:0007669"/>
    <property type="project" value="UniProtKB-SubCell"/>
</dbReference>
<dbReference type="InterPro" id="IPR036259">
    <property type="entry name" value="MFS_trans_sf"/>
</dbReference>
<feature type="transmembrane region" description="Helical" evidence="7">
    <location>
        <begin position="7"/>
        <end position="31"/>
    </location>
</feature>
<dbReference type="Pfam" id="PF07690">
    <property type="entry name" value="MFS_1"/>
    <property type="match status" value="1"/>
</dbReference>
<evidence type="ECO:0000256" key="2">
    <source>
        <dbReference type="ARBA" id="ARBA00007520"/>
    </source>
</evidence>
<dbReference type="PANTHER" id="PTHR23504:SF15">
    <property type="entry name" value="MAJOR FACILITATOR SUPERFAMILY (MFS) PROFILE DOMAIN-CONTAINING PROTEIN"/>
    <property type="match status" value="1"/>
</dbReference>
<sequence length="402" mass="41192">MRRSPALAFLLITVFIDMLGLGIVVPVVPALMTTITGHAASAAHWSGLIDASFGVTQFLASPFLGRLSDRYGRRPILILAMSFLGVDWLAHAIANTPATILAAHAAAGALGGTMTVINAYLADITEPADRPRAYGYVGAAFSAGFVAGPVLGGLLGGVSVRLPFLVTAGLAATNAAFGLLVLPESRPGDRRTGIGWRLANPFSAIASMLRRPQLRHLVIARLLGDIARMANQVMWVFVMVARFGWPTAKVGATLAVSSVIGAVVSARVSGPFVRWLGVRRASVVCSLAGAASLAGFGLVPTGWLIPPCMAVGAVSAIGGTASQSWISGLAHGDEHGTVQGTLTGISAIAETTVPVAATGLFAWSLRIPMPGLVLVAAAAFAVASAVTMSRSPRSHPAGAEPV</sequence>
<dbReference type="RefSeq" id="WP_203923002.1">
    <property type="nucleotide sequence ID" value="NZ_BONZ01000082.1"/>
</dbReference>
<evidence type="ECO:0000256" key="6">
    <source>
        <dbReference type="ARBA" id="ARBA00023136"/>
    </source>
</evidence>
<protein>
    <submittedName>
        <fullName evidence="9">Tetracycline resistance MFS efflux pump</fullName>
    </submittedName>
</protein>
<evidence type="ECO:0000256" key="3">
    <source>
        <dbReference type="ARBA" id="ARBA00022448"/>
    </source>
</evidence>
<feature type="transmembrane region" description="Helical" evidence="7">
    <location>
        <begin position="133"/>
        <end position="156"/>
    </location>
</feature>
<dbReference type="GO" id="GO:0022857">
    <property type="term" value="F:transmembrane transporter activity"/>
    <property type="evidence" value="ECO:0007669"/>
    <property type="project" value="InterPro"/>
</dbReference>
<gene>
    <name evidence="9" type="primary">tetA</name>
    <name evidence="9" type="ORF">Raf01_77170</name>
</gene>
<evidence type="ECO:0000313" key="10">
    <source>
        <dbReference type="Proteomes" id="UP000642748"/>
    </source>
</evidence>
<feature type="transmembrane region" description="Helical" evidence="7">
    <location>
        <begin position="76"/>
        <end position="94"/>
    </location>
</feature>
<evidence type="ECO:0000256" key="4">
    <source>
        <dbReference type="ARBA" id="ARBA00022692"/>
    </source>
</evidence>
<dbReference type="InterPro" id="IPR005829">
    <property type="entry name" value="Sugar_transporter_CS"/>
</dbReference>
<accession>A0A8J3QY43</accession>
<comment type="subcellular location">
    <subcellularLocation>
        <location evidence="1">Cell membrane</location>
        <topology evidence="1">Multi-pass membrane protein</topology>
    </subcellularLocation>
</comment>
<comment type="similarity">
    <text evidence="2">Belongs to the major facilitator superfamily. TCR/Tet family.</text>
</comment>
<dbReference type="Proteomes" id="UP000642748">
    <property type="component" value="Unassembled WGS sequence"/>
</dbReference>
<feature type="transmembrane region" description="Helical" evidence="7">
    <location>
        <begin position="281"/>
        <end position="305"/>
    </location>
</feature>
<feature type="transmembrane region" description="Helical" evidence="7">
    <location>
        <begin position="162"/>
        <end position="182"/>
    </location>
</feature>
<keyword evidence="3" id="KW-0813">Transport</keyword>
<evidence type="ECO:0000256" key="5">
    <source>
        <dbReference type="ARBA" id="ARBA00022989"/>
    </source>
</evidence>
<dbReference type="PROSITE" id="PS00216">
    <property type="entry name" value="SUGAR_TRANSPORT_1"/>
    <property type="match status" value="1"/>
</dbReference>
<keyword evidence="5 7" id="KW-1133">Transmembrane helix</keyword>
<name>A0A8J3QY43_9ACTN</name>
<dbReference type="InterPro" id="IPR020846">
    <property type="entry name" value="MFS_dom"/>
</dbReference>
<keyword evidence="4 7" id="KW-0812">Transmembrane</keyword>
<feature type="transmembrane region" description="Helical" evidence="7">
    <location>
        <begin position="43"/>
        <end position="64"/>
    </location>
</feature>
<feature type="domain" description="Major facilitator superfamily (MFS) profile" evidence="8">
    <location>
        <begin position="6"/>
        <end position="395"/>
    </location>
</feature>
<feature type="transmembrane region" description="Helical" evidence="7">
    <location>
        <begin position="218"/>
        <end position="238"/>
    </location>
</feature>
<dbReference type="PRINTS" id="PR01035">
    <property type="entry name" value="TCRTETA"/>
</dbReference>
<dbReference type="InterPro" id="IPR011701">
    <property type="entry name" value="MFS"/>
</dbReference>